<evidence type="ECO:0000313" key="3">
    <source>
        <dbReference type="EMBL" id="SFC36952.1"/>
    </source>
</evidence>
<sequence length="401" mass="44175">MGPWVEPEGSVAIVMSSISPAIAGPVTTAYADLATGGVLVADPAQRVAAGLLDDVLAGLVAEQPKGFLGKLFDKTEPARGLYLHGEVGRGKTMLMDLFFAAVPIKQKRRVHFHEFMDEVHAGMATFRKSPKGKDADPVEAVVKPIVRSDLRLLCLDEFHVHDITNAMLLYRLFEKLFAHGVTLVATSNVVPDELYKNGLNRQLFLPFIELLKQHCTVASLHAERDYRRMKFAGQHVYAFGIGPEVRAEMDALWLRITGGVAGAPGVVESIGREIAVPAMAMGAARFGFADLCEKPLGSRDFVRIAHHFDSILIDDVPQMDRTKSDAAKRFILLIDNLYDRGVKLGASFAAPLEHLGKDDRTAFEFQRTISRLDEMQSEEYLAKGLRDAEVVKEEYPHPASP</sequence>
<evidence type="ECO:0000256" key="2">
    <source>
        <dbReference type="ARBA" id="ARBA00022840"/>
    </source>
</evidence>
<proteinExistence type="predicted"/>
<dbReference type="PANTHER" id="PTHR12169">
    <property type="entry name" value="ATPASE N2B"/>
    <property type="match status" value="1"/>
</dbReference>
<dbReference type="SUPFAM" id="SSF52540">
    <property type="entry name" value="P-loop containing nucleoside triphosphate hydrolases"/>
    <property type="match status" value="1"/>
</dbReference>
<dbReference type="STRING" id="728005.SAMN04488059_104140"/>
<dbReference type="GO" id="GO:0016887">
    <property type="term" value="F:ATP hydrolysis activity"/>
    <property type="evidence" value="ECO:0007669"/>
    <property type="project" value="InterPro"/>
</dbReference>
<evidence type="ECO:0000313" key="4">
    <source>
        <dbReference type="Proteomes" id="UP000182258"/>
    </source>
</evidence>
<keyword evidence="1" id="KW-0547">Nucleotide-binding</keyword>
<accession>A0A1I1IMK2</accession>
<keyword evidence="3" id="KW-0131">Cell cycle</keyword>
<dbReference type="Pfam" id="PF03969">
    <property type="entry name" value="AFG1_ATPase"/>
    <property type="match status" value="1"/>
</dbReference>
<dbReference type="PANTHER" id="PTHR12169:SF6">
    <property type="entry name" value="AFG1-LIKE ATPASE"/>
    <property type="match status" value="1"/>
</dbReference>
<organism evidence="3 4">
    <name type="scientific">Devosia psychrophila</name>
    <dbReference type="NCBI Taxonomy" id="728005"/>
    <lineage>
        <taxon>Bacteria</taxon>
        <taxon>Pseudomonadati</taxon>
        <taxon>Pseudomonadota</taxon>
        <taxon>Alphaproteobacteria</taxon>
        <taxon>Hyphomicrobiales</taxon>
        <taxon>Devosiaceae</taxon>
        <taxon>Devosia</taxon>
    </lineage>
</organism>
<name>A0A1I1IMK2_9HYPH</name>
<dbReference type="AlphaFoldDB" id="A0A1I1IMK2"/>
<dbReference type="InterPro" id="IPR005654">
    <property type="entry name" value="ATPase_AFG1-like"/>
</dbReference>
<evidence type="ECO:0000256" key="1">
    <source>
        <dbReference type="ARBA" id="ARBA00022741"/>
    </source>
</evidence>
<dbReference type="GO" id="GO:0005524">
    <property type="term" value="F:ATP binding"/>
    <property type="evidence" value="ECO:0007669"/>
    <property type="project" value="UniProtKB-KW"/>
</dbReference>
<gene>
    <name evidence="3" type="ORF">SAMN04488059_104140</name>
</gene>
<reference evidence="3 4" key="1">
    <citation type="submission" date="2016-10" db="EMBL/GenBank/DDBJ databases">
        <authorList>
            <person name="de Groot N.N."/>
        </authorList>
    </citation>
    <scope>NUCLEOTIDE SEQUENCE [LARGE SCALE GENOMIC DNA]</scope>
    <source>
        <strain evidence="3 4">CGMCC 1.10210</strain>
    </source>
</reference>
<dbReference type="GO" id="GO:0051301">
    <property type="term" value="P:cell division"/>
    <property type="evidence" value="ECO:0007669"/>
    <property type="project" value="UniProtKB-KW"/>
</dbReference>
<dbReference type="GO" id="GO:0005737">
    <property type="term" value="C:cytoplasm"/>
    <property type="evidence" value="ECO:0007669"/>
    <property type="project" value="TreeGrafter"/>
</dbReference>
<dbReference type="Gene3D" id="3.40.50.300">
    <property type="entry name" value="P-loop containing nucleotide triphosphate hydrolases"/>
    <property type="match status" value="1"/>
</dbReference>
<dbReference type="NCBIfam" id="NF040713">
    <property type="entry name" value="ZapE"/>
    <property type="match status" value="1"/>
</dbReference>
<dbReference type="EMBL" id="FOMB01000004">
    <property type="protein sequence ID" value="SFC36952.1"/>
    <property type="molecule type" value="Genomic_DNA"/>
</dbReference>
<keyword evidence="3" id="KW-0132">Cell division</keyword>
<dbReference type="Proteomes" id="UP000182258">
    <property type="component" value="Unassembled WGS sequence"/>
</dbReference>
<protein>
    <submittedName>
        <fullName evidence="3">Cell division protein ZapE</fullName>
    </submittedName>
</protein>
<keyword evidence="2" id="KW-0067">ATP-binding</keyword>
<dbReference type="InterPro" id="IPR027417">
    <property type="entry name" value="P-loop_NTPase"/>
</dbReference>